<sequence length="770" mass="84790">MTSVIIRLQNLPMSANASNIRRFFSGLSIPEGGVHIVGGEKGDAFIAFTTDEDARRAMLLDQQSINNSKIRLFLSSKTEMQTVIEMARSSVMKANQQLSHLSKPSSQYNNSHTLSAPPQSYPQSSGIDKSLYDCASSKGACTGSSIPTDLHHGYGYGNSWSNDRNGGQGDYSSYGTDTRSETGRRDDVNALPVSSKYDDPSNGRHYKPSPSYPLEDGYYSGGNGYDHPKVNEPPSQSTGCPNDRRLSDAGRDFSVKPPWLADGSCQFSKRSGPPDSVLNESVPFKRNRSDGFYLPNNREVPCLDFVVKISMRPVDVSIKGTFDVLRGVNMIPKFGIRVEEDANKRYTGNIYCLLTCPESHARALSYHKRVVNGYPIEVYNSNAEDFFKVTDSNFATRCPPFIQSRIPPRGTYSPLYYMDACIEMSEIPSDVTEDDVVAFLGVPGLSVSDVKISQAGVPLTTVALVQLPSVEVLNILLDAPSRRFSDSQSRDLKLVAISALQFKYAPPRQSLYGYKPQADNGGSKASNSQKAESKACCFIYGFSRNITIFDLTKIFPNVFIPGDAIHLLPNGRSAVIDFVSEESCRNALRDFQVAEGDLKKTHRLLSMRAITKAEYDQKVEESQEESSKQIIPEGSSGEGGFHLSRFRPPFSQPQRPPPTFGPRGMGPRPAYPPPPPRARFNRPLCGPPPPVTNVFIKNLPPNCPPGALMDIFHRFRPLPGSLRFRRDPRGAPTGEAIISFGTFADAEQAARETDSTRLSSKTISVHIQPQ</sequence>
<reference evidence="7 9" key="3">
    <citation type="submission" date="2019-07" db="EMBL/GenBank/DDBJ databases">
        <authorList>
            <person name="Jastrzebski P J."/>
            <person name="Paukszto L."/>
            <person name="Jastrzebski P J."/>
        </authorList>
    </citation>
    <scope>NUCLEOTIDE SEQUENCE [LARGE SCALE GENOMIC DNA]</scope>
    <source>
        <strain evidence="7 9">WMS-il1</strain>
    </source>
</reference>
<feature type="compositionally biased region" description="Pro residues" evidence="4">
    <location>
        <begin position="650"/>
        <end position="660"/>
    </location>
</feature>
<reference evidence="10" key="1">
    <citation type="submission" date="2017-02" db="UniProtKB">
        <authorList>
            <consortium name="WormBaseParasite"/>
        </authorList>
    </citation>
    <scope>IDENTIFICATION</scope>
</reference>
<keyword evidence="1" id="KW-0677">Repeat</keyword>
<evidence type="ECO:0000256" key="2">
    <source>
        <dbReference type="ARBA" id="ARBA00022884"/>
    </source>
</evidence>
<evidence type="ECO:0000313" key="7">
    <source>
        <dbReference type="EMBL" id="VUZ46522.1"/>
    </source>
</evidence>
<dbReference type="OrthoDB" id="2588702at2759"/>
<dbReference type="InterPro" id="IPR035979">
    <property type="entry name" value="RBD_domain_sf"/>
</dbReference>
<dbReference type="SUPFAM" id="SSF54928">
    <property type="entry name" value="RNA-binding domain, RBD"/>
    <property type="match status" value="2"/>
</dbReference>
<feature type="region of interest" description="Disordered" evidence="4">
    <location>
        <begin position="95"/>
        <end position="125"/>
    </location>
</feature>
<feature type="region of interest" description="Disordered" evidence="4">
    <location>
        <begin position="160"/>
        <end position="257"/>
    </location>
</feature>
<accession>A0A0R3SZ75</accession>
<evidence type="ECO:0000313" key="9">
    <source>
        <dbReference type="Proteomes" id="UP000321570"/>
    </source>
</evidence>
<feature type="compositionally biased region" description="Polar residues" evidence="4">
    <location>
        <begin position="756"/>
        <end position="770"/>
    </location>
</feature>
<proteinExistence type="predicted"/>
<dbReference type="GO" id="GO:0003723">
    <property type="term" value="F:RNA binding"/>
    <property type="evidence" value="ECO:0007669"/>
    <property type="project" value="UniProtKB-UniRule"/>
</dbReference>
<name>A0A0R3SZ75_HYMDI</name>
<evidence type="ECO:0000256" key="3">
    <source>
        <dbReference type="PROSITE-ProRule" id="PRU00176"/>
    </source>
</evidence>
<evidence type="ECO:0000313" key="10">
    <source>
        <dbReference type="WBParaSite" id="HDID_0001107101-mRNA-1"/>
    </source>
</evidence>
<feature type="compositionally biased region" description="Polar residues" evidence="4">
    <location>
        <begin position="160"/>
        <end position="177"/>
    </location>
</feature>
<reference evidence="6 8" key="2">
    <citation type="submission" date="2018-11" db="EMBL/GenBank/DDBJ databases">
        <authorList>
            <consortium name="Pathogen Informatics"/>
        </authorList>
    </citation>
    <scope>NUCLEOTIDE SEQUENCE [LARGE SCALE GENOMIC DNA]</scope>
</reference>
<dbReference type="Pfam" id="PF00076">
    <property type="entry name" value="RRM_1"/>
    <property type="match status" value="2"/>
</dbReference>
<keyword evidence="9" id="KW-1185">Reference proteome</keyword>
<dbReference type="CDD" id="cd00590">
    <property type="entry name" value="RRM_SF"/>
    <property type="match status" value="1"/>
</dbReference>
<dbReference type="EMBL" id="UYSG01012411">
    <property type="protein sequence ID" value="VDL64723.1"/>
    <property type="molecule type" value="Genomic_DNA"/>
</dbReference>
<evidence type="ECO:0000256" key="1">
    <source>
        <dbReference type="ARBA" id="ARBA00022737"/>
    </source>
</evidence>
<dbReference type="CDD" id="cd12510">
    <property type="entry name" value="RRM1_RBM12_like"/>
    <property type="match status" value="1"/>
</dbReference>
<evidence type="ECO:0000313" key="6">
    <source>
        <dbReference type="EMBL" id="VDL64723.1"/>
    </source>
</evidence>
<dbReference type="InterPro" id="IPR012677">
    <property type="entry name" value="Nucleotide-bd_a/b_plait_sf"/>
</dbReference>
<evidence type="ECO:0000313" key="8">
    <source>
        <dbReference type="Proteomes" id="UP000274504"/>
    </source>
</evidence>
<protein>
    <submittedName>
        <fullName evidence="10">RRM domain-containing protein</fullName>
    </submittedName>
</protein>
<dbReference type="InterPro" id="IPR050666">
    <property type="entry name" value="ESRP"/>
</dbReference>
<feature type="domain" description="RRM" evidence="5">
    <location>
        <begin position="4"/>
        <end position="77"/>
    </location>
</feature>
<dbReference type="PANTHER" id="PTHR13976">
    <property type="entry name" value="HETEROGENEOUS NUCLEAR RIBONUCLEOPROTEIN-RELATED"/>
    <property type="match status" value="1"/>
</dbReference>
<feature type="region of interest" description="Disordered" evidence="4">
    <location>
        <begin position="751"/>
        <end position="770"/>
    </location>
</feature>
<evidence type="ECO:0000259" key="5">
    <source>
        <dbReference type="PROSITE" id="PS50102"/>
    </source>
</evidence>
<organism evidence="10">
    <name type="scientific">Hymenolepis diminuta</name>
    <name type="common">Rat tapeworm</name>
    <dbReference type="NCBI Taxonomy" id="6216"/>
    <lineage>
        <taxon>Eukaryota</taxon>
        <taxon>Metazoa</taxon>
        <taxon>Spiralia</taxon>
        <taxon>Lophotrochozoa</taxon>
        <taxon>Platyhelminthes</taxon>
        <taxon>Cestoda</taxon>
        <taxon>Eucestoda</taxon>
        <taxon>Cyclophyllidea</taxon>
        <taxon>Hymenolepididae</taxon>
        <taxon>Hymenolepis</taxon>
    </lineage>
</organism>
<dbReference type="Gene3D" id="3.30.70.330">
    <property type="match status" value="2"/>
</dbReference>
<dbReference type="Proteomes" id="UP000321570">
    <property type="component" value="Unassembled WGS sequence"/>
</dbReference>
<dbReference type="SMART" id="SM00360">
    <property type="entry name" value="RRM"/>
    <property type="match status" value="2"/>
</dbReference>
<dbReference type="AlphaFoldDB" id="A0A0R3SZ75"/>
<feature type="region of interest" description="Disordered" evidence="4">
    <location>
        <begin position="615"/>
        <end position="685"/>
    </location>
</feature>
<dbReference type="WBParaSite" id="HDID_0001107101-mRNA-1">
    <property type="protein sequence ID" value="HDID_0001107101-mRNA-1"/>
    <property type="gene ID" value="HDID_0001107101"/>
</dbReference>
<keyword evidence="2 3" id="KW-0694">RNA-binding</keyword>
<feature type="domain" description="RRM" evidence="5">
    <location>
        <begin position="692"/>
        <end position="770"/>
    </location>
</feature>
<dbReference type="InterPro" id="IPR000504">
    <property type="entry name" value="RRM_dom"/>
</dbReference>
<evidence type="ECO:0000256" key="4">
    <source>
        <dbReference type="SAM" id="MobiDB-lite"/>
    </source>
</evidence>
<dbReference type="STRING" id="6216.A0A0R3SZ75"/>
<dbReference type="PROSITE" id="PS50102">
    <property type="entry name" value="RRM"/>
    <property type="match status" value="2"/>
</dbReference>
<feature type="compositionally biased region" description="Basic and acidic residues" evidence="4">
    <location>
        <begin position="178"/>
        <end position="188"/>
    </location>
</feature>
<feature type="compositionally biased region" description="Basic and acidic residues" evidence="4">
    <location>
        <begin position="242"/>
        <end position="254"/>
    </location>
</feature>
<dbReference type="Proteomes" id="UP000274504">
    <property type="component" value="Unassembled WGS sequence"/>
</dbReference>
<dbReference type="EMBL" id="CABIJS010000222">
    <property type="protein sequence ID" value="VUZ46522.1"/>
    <property type="molecule type" value="Genomic_DNA"/>
</dbReference>
<feature type="compositionally biased region" description="Basic and acidic residues" evidence="4">
    <location>
        <begin position="615"/>
        <end position="627"/>
    </location>
</feature>
<gene>
    <name evidence="6" type="ORF">HDID_LOCUS11068</name>
    <name evidence="7" type="ORF">WMSIL1_LOCUS6597</name>
</gene>